<reference evidence="2 3" key="1">
    <citation type="submission" date="2016-03" db="EMBL/GenBank/DDBJ databases">
        <title>The draft genome sequence of Fonsecaea nubica causative agent of cutaneous subcutaneous infection in human host.</title>
        <authorList>
            <person name="Costa F."/>
            <person name="Sybren D.H."/>
            <person name="Raittz R.T."/>
            <person name="Weiss V.A."/>
            <person name="Leao A.C."/>
            <person name="Gomes R."/>
            <person name="De Souza E.M."/>
            <person name="Pedrosa F.O."/>
            <person name="Steffens M.B."/>
            <person name="Bombassaro A."/>
            <person name="Tadra-Sfeir M.Z."/>
            <person name="Moreno L.F."/>
            <person name="Najafzadeh M.J."/>
            <person name="Felipe M.S."/>
            <person name="Teixeira M."/>
            <person name="Sun J."/>
            <person name="Xi L."/>
            <person name="Castro M.A."/>
            <person name="Vicente V.A."/>
        </authorList>
    </citation>
    <scope>NUCLEOTIDE SEQUENCE [LARGE SCALE GENOMIC DNA]</scope>
    <source>
        <strain evidence="2 3">CBS 269.64</strain>
    </source>
</reference>
<dbReference type="AlphaFoldDB" id="A0A178DC30"/>
<evidence type="ECO:0000256" key="1">
    <source>
        <dbReference type="SAM" id="MobiDB-lite"/>
    </source>
</evidence>
<comment type="caution">
    <text evidence="2">The sequence shown here is derived from an EMBL/GenBank/DDBJ whole genome shotgun (WGS) entry which is preliminary data.</text>
</comment>
<proteinExistence type="predicted"/>
<evidence type="ECO:0000313" key="2">
    <source>
        <dbReference type="EMBL" id="OAL39326.1"/>
    </source>
</evidence>
<evidence type="ECO:0000313" key="3">
    <source>
        <dbReference type="Proteomes" id="UP000185904"/>
    </source>
</evidence>
<gene>
    <name evidence="2" type="ORF">AYO20_01196</name>
</gene>
<accession>A0A178DC30</accession>
<dbReference type="RefSeq" id="XP_022504338.1">
    <property type="nucleotide sequence ID" value="XM_022639502.1"/>
</dbReference>
<dbReference type="GeneID" id="34584620"/>
<protein>
    <submittedName>
        <fullName evidence="2">Uncharacterized protein</fullName>
    </submittedName>
</protein>
<sequence length="315" mass="35121">MASLTLSIGPLKPDASTLQAWYSLGRSHNKQKVGYMALLPTGALLTGRQESSSKAQVVQPLQLGMSSLSRKFSMSAYLSPRPIETRDGPPIVTFNQKPLDATYLVLLALNEECRRMRRGCFYHLALRQDVSRCHPCDMVFIDEPWGEKSVKAWVASRWDKRLKICAAATIAHLNAVEHASQYTTFPTPNDLSLTALPNWQQTTTAVIGRWSNCDAPTSNAQPGMAVQVTNAEVVLALLYIWNHGRVAVHHSNHPNTKNNNNKNNDGDGDLLELEVLDNGETDFGSTKVLWQEVEDRIQNHSLDTQKAMLEFWPKG</sequence>
<dbReference type="OrthoDB" id="4113015at2759"/>
<name>A0A178DC30_9EURO</name>
<feature type="region of interest" description="Disordered" evidence="1">
    <location>
        <begin position="250"/>
        <end position="270"/>
    </location>
</feature>
<keyword evidence="3" id="KW-1185">Reference proteome</keyword>
<dbReference type="EMBL" id="LVCJ01000005">
    <property type="protein sequence ID" value="OAL39326.1"/>
    <property type="molecule type" value="Genomic_DNA"/>
</dbReference>
<organism evidence="2 3">
    <name type="scientific">Fonsecaea nubica</name>
    <dbReference type="NCBI Taxonomy" id="856822"/>
    <lineage>
        <taxon>Eukaryota</taxon>
        <taxon>Fungi</taxon>
        <taxon>Dikarya</taxon>
        <taxon>Ascomycota</taxon>
        <taxon>Pezizomycotina</taxon>
        <taxon>Eurotiomycetes</taxon>
        <taxon>Chaetothyriomycetidae</taxon>
        <taxon>Chaetothyriales</taxon>
        <taxon>Herpotrichiellaceae</taxon>
        <taxon>Fonsecaea</taxon>
    </lineage>
</organism>
<dbReference type="Proteomes" id="UP000185904">
    <property type="component" value="Unassembled WGS sequence"/>
</dbReference>